<dbReference type="Proteomes" id="UP001596383">
    <property type="component" value="Unassembled WGS sequence"/>
</dbReference>
<dbReference type="Gene3D" id="3.40.50.1820">
    <property type="entry name" value="alpha/beta hydrolase"/>
    <property type="match status" value="1"/>
</dbReference>
<evidence type="ECO:0000313" key="3">
    <source>
        <dbReference type="EMBL" id="MFC6765925.1"/>
    </source>
</evidence>
<organism evidence="3 4">
    <name type="scientific">Natrinema soli</name>
    <dbReference type="NCBI Taxonomy" id="1930624"/>
    <lineage>
        <taxon>Archaea</taxon>
        <taxon>Methanobacteriati</taxon>
        <taxon>Methanobacteriota</taxon>
        <taxon>Stenosarchaea group</taxon>
        <taxon>Halobacteria</taxon>
        <taxon>Halobacteriales</taxon>
        <taxon>Natrialbaceae</taxon>
        <taxon>Natrinema</taxon>
    </lineage>
</organism>
<comment type="caution">
    <text evidence="3">The sequence shown here is derived from an EMBL/GenBank/DDBJ whole genome shotgun (WGS) entry which is preliminary data.</text>
</comment>
<protein>
    <submittedName>
        <fullName evidence="3">Alpha/beta fold hydrolase</fullName>
    </submittedName>
</protein>
<accession>A0ABD5SS36</accession>
<dbReference type="InterPro" id="IPR029058">
    <property type="entry name" value="AB_hydrolase_fold"/>
</dbReference>
<dbReference type="RefSeq" id="WP_273738916.1">
    <property type="nucleotide sequence ID" value="NZ_JAQIVI010000202.1"/>
</dbReference>
<dbReference type="PANTHER" id="PTHR43329">
    <property type="entry name" value="EPOXIDE HYDROLASE"/>
    <property type="match status" value="1"/>
</dbReference>
<dbReference type="InterPro" id="IPR000073">
    <property type="entry name" value="AB_hydrolase_1"/>
</dbReference>
<dbReference type="AlphaFoldDB" id="A0ABD5SS36"/>
<dbReference type="SUPFAM" id="SSF53474">
    <property type="entry name" value="alpha/beta-Hydrolases"/>
    <property type="match status" value="1"/>
</dbReference>
<sequence length="314" mass="35179">METNGRSTATDAEIGAAVPSTVDADSTRRTVNGVELHVVTAGDRSDPLLVLLHGFPEYWYEWRSQIAPLVDAGYRVLVPDQRGYNRSEKPDGVRAYRTAELARDIVALIATEGRDAAHVVGHDWGGIVAWDLACRFPGAVDRLAVVNAPHPTAYRRQLLSNLEQLRRSWYVPCFQLPWLPEFACRYDEYRLLERALRETAPPGTFSETALARYRRAWSRDHALTAMLNWYRAAARYPPNPPIDRVAAPTLVVWGEDDTTLVPALAVDSAAFCAECRLEMLRGVSHWVPHEEPDRLSGLLLEHFDAGSLPVARSR</sequence>
<dbReference type="Pfam" id="PF00561">
    <property type="entry name" value="Abhydrolase_1"/>
    <property type="match status" value="1"/>
</dbReference>
<dbReference type="PRINTS" id="PR00412">
    <property type="entry name" value="EPOXHYDRLASE"/>
</dbReference>
<evidence type="ECO:0000259" key="2">
    <source>
        <dbReference type="Pfam" id="PF00561"/>
    </source>
</evidence>
<name>A0ABD5SS36_9EURY</name>
<evidence type="ECO:0000256" key="1">
    <source>
        <dbReference type="ARBA" id="ARBA00022801"/>
    </source>
</evidence>
<keyword evidence="4" id="KW-1185">Reference proteome</keyword>
<reference evidence="3 4" key="1">
    <citation type="journal article" date="2019" name="Int. J. Syst. Evol. Microbiol.">
        <title>The Global Catalogue of Microorganisms (GCM) 10K type strain sequencing project: providing services to taxonomists for standard genome sequencing and annotation.</title>
        <authorList>
            <consortium name="The Broad Institute Genomics Platform"/>
            <consortium name="The Broad Institute Genome Sequencing Center for Infectious Disease"/>
            <person name="Wu L."/>
            <person name="Ma J."/>
        </authorList>
    </citation>
    <scope>NUCLEOTIDE SEQUENCE [LARGE SCALE GENOMIC DNA]</scope>
    <source>
        <strain evidence="3 4">LMG 29247</strain>
    </source>
</reference>
<evidence type="ECO:0000313" key="4">
    <source>
        <dbReference type="Proteomes" id="UP001596383"/>
    </source>
</evidence>
<dbReference type="EMBL" id="JBHSWV010000202">
    <property type="protein sequence ID" value="MFC6765925.1"/>
    <property type="molecule type" value="Genomic_DNA"/>
</dbReference>
<dbReference type="GO" id="GO:0016787">
    <property type="term" value="F:hydrolase activity"/>
    <property type="evidence" value="ECO:0007669"/>
    <property type="project" value="UniProtKB-KW"/>
</dbReference>
<gene>
    <name evidence="3" type="ORF">ACFQE6_13290</name>
</gene>
<proteinExistence type="predicted"/>
<feature type="domain" description="AB hydrolase-1" evidence="2">
    <location>
        <begin position="47"/>
        <end position="292"/>
    </location>
</feature>
<keyword evidence="1 3" id="KW-0378">Hydrolase</keyword>
<dbReference type="PRINTS" id="PR00111">
    <property type="entry name" value="ABHYDROLASE"/>
</dbReference>
<dbReference type="InterPro" id="IPR000639">
    <property type="entry name" value="Epox_hydrolase-like"/>
</dbReference>